<gene>
    <name evidence="12" type="primary">thrB</name>
    <name evidence="15" type="ORF">HELGO_WM34589</name>
</gene>
<sequence>MKVCVPATSANLGPGFDVLGLALDLKNIVEIKESSFQSISIRGYGQDVVNFKINNMFVRIFSQVFEKLTSDNTKFNFKFENNVPLSSGLGSSSTVIVGAIAGAYKMAGVTLSKESLLNHALKYEHHPDNIAPAVHGGFVVSMVEKEKVYVHKKNISKNLKAVILKPDVSVNTEESRKVLPSYYNQDDTIFNLSRCSYLVSCFFNEDWKNLRIASNDKLHQEQRMALIPGIVQARKIALENGALMSTLSGSGPTLFNLVYENDANRIYSKFREVFNKSLVRILNFDNEGTTFGE</sequence>
<dbReference type="PIRSF" id="PIRSF000676">
    <property type="entry name" value="Homoser_kin"/>
    <property type="match status" value="1"/>
</dbReference>
<dbReference type="PRINTS" id="PR00958">
    <property type="entry name" value="HOMSERKINASE"/>
</dbReference>
<dbReference type="HAMAP" id="MF_00384">
    <property type="entry name" value="Homoser_kinase"/>
    <property type="match status" value="1"/>
</dbReference>
<evidence type="ECO:0000313" key="15">
    <source>
        <dbReference type="EMBL" id="CAA6804966.1"/>
    </source>
</evidence>
<dbReference type="InterPro" id="IPR006204">
    <property type="entry name" value="GHMP_kinase_N_dom"/>
</dbReference>
<organism evidence="15">
    <name type="scientific">uncultured Campylobacterales bacterium</name>
    <dbReference type="NCBI Taxonomy" id="352960"/>
    <lineage>
        <taxon>Bacteria</taxon>
        <taxon>Pseudomonadati</taxon>
        <taxon>Campylobacterota</taxon>
        <taxon>Epsilonproteobacteria</taxon>
        <taxon>Campylobacterales</taxon>
        <taxon>environmental samples</taxon>
    </lineage>
</organism>
<keyword evidence="5 12" id="KW-0028">Amino-acid biosynthesis</keyword>
<keyword evidence="7 12" id="KW-0791">Threonine biosynthesis</keyword>
<dbReference type="PROSITE" id="PS00627">
    <property type="entry name" value="GHMP_KINASES_ATP"/>
    <property type="match status" value="1"/>
</dbReference>
<dbReference type="PANTHER" id="PTHR20861:SF1">
    <property type="entry name" value="HOMOSERINE KINASE"/>
    <property type="match status" value="1"/>
</dbReference>
<evidence type="ECO:0000256" key="5">
    <source>
        <dbReference type="ARBA" id="ARBA00022605"/>
    </source>
</evidence>
<comment type="pathway">
    <text evidence="1 12">Amino-acid biosynthesis; L-threonine biosynthesis; L-threonine from L-aspartate: step 4/5.</text>
</comment>
<keyword evidence="10 12" id="KW-0067">ATP-binding</keyword>
<keyword evidence="9 12" id="KW-0418">Kinase</keyword>
<keyword evidence="6 12" id="KW-0808">Transferase</keyword>
<name>A0A6S6SIY8_9BACT</name>
<feature type="binding site" evidence="12">
    <location>
        <begin position="84"/>
        <end position="94"/>
    </location>
    <ligand>
        <name>ATP</name>
        <dbReference type="ChEBI" id="CHEBI:30616"/>
    </ligand>
</feature>
<dbReference type="InterPro" id="IPR013750">
    <property type="entry name" value="GHMP_kinase_C_dom"/>
</dbReference>
<evidence type="ECO:0000259" key="14">
    <source>
        <dbReference type="Pfam" id="PF08544"/>
    </source>
</evidence>
<keyword evidence="12" id="KW-0963">Cytoplasm</keyword>
<evidence type="ECO:0000256" key="11">
    <source>
        <dbReference type="ARBA" id="ARBA00049375"/>
    </source>
</evidence>
<dbReference type="EC" id="2.7.1.39" evidence="3 12"/>
<dbReference type="InterPro" id="IPR036554">
    <property type="entry name" value="GHMP_kinase_C_sf"/>
</dbReference>
<proteinExistence type="inferred from homology"/>
<dbReference type="UniPathway" id="UPA00050">
    <property type="reaction ID" value="UER00064"/>
</dbReference>
<dbReference type="GO" id="GO:0005737">
    <property type="term" value="C:cytoplasm"/>
    <property type="evidence" value="ECO:0007669"/>
    <property type="project" value="UniProtKB-SubCell"/>
</dbReference>
<evidence type="ECO:0000256" key="4">
    <source>
        <dbReference type="ARBA" id="ARBA00017858"/>
    </source>
</evidence>
<comment type="subcellular location">
    <subcellularLocation>
        <location evidence="12">Cytoplasm</location>
    </subcellularLocation>
</comment>
<feature type="domain" description="GHMP kinase N-terminal" evidence="13">
    <location>
        <begin position="55"/>
        <end position="137"/>
    </location>
</feature>
<evidence type="ECO:0000256" key="8">
    <source>
        <dbReference type="ARBA" id="ARBA00022741"/>
    </source>
</evidence>
<dbReference type="InterPro" id="IPR006203">
    <property type="entry name" value="GHMP_knse_ATP-bd_CS"/>
</dbReference>
<dbReference type="AlphaFoldDB" id="A0A6S6SIY8"/>
<dbReference type="NCBIfam" id="TIGR00191">
    <property type="entry name" value="thrB"/>
    <property type="match status" value="1"/>
</dbReference>
<keyword evidence="8 12" id="KW-0547">Nucleotide-binding</keyword>
<comment type="similarity">
    <text evidence="2 12">Belongs to the GHMP kinase family. Homoserine kinase subfamily.</text>
</comment>
<evidence type="ECO:0000256" key="6">
    <source>
        <dbReference type="ARBA" id="ARBA00022679"/>
    </source>
</evidence>
<dbReference type="SUPFAM" id="SSF55060">
    <property type="entry name" value="GHMP Kinase, C-terminal domain"/>
    <property type="match status" value="1"/>
</dbReference>
<evidence type="ECO:0000259" key="13">
    <source>
        <dbReference type="Pfam" id="PF00288"/>
    </source>
</evidence>
<dbReference type="EMBL" id="CACVAW010000017">
    <property type="protein sequence ID" value="CAA6804966.1"/>
    <property type="molecule type" value="Genomic_DNA"/>
</dbReference>
<dbReference type="InterPro" id="IPR000870">
    <property type="entry name" value="Homoserine_kinase"/>
</dbReference>
<evidence type="ECO:0000256" key="1">
    <source>
        <dbReference type="ARBA" id="ARBA00005015"/>
    </source>
</evidence>
<dbReference type="InterPro" id="IPR020568">
    <property type="entry name" value="Ribosomal_Su5_D2-typ_SF"/>
</dbReference>
<dbReference type="PANTHER" id="PTHR20861">
    <property type="entry name" value="HOMOSERINE/4-DIPHOSPHOCYTIDYL-2-C-METHYL-D-ERYTHRITOL KINASE"/>
    <property type="match status" value="1"/>
</dbReference>
<feature type="domain" description="GHMP kinase C-terminal" evidence="14">
    <location>
        <begin position="201"/>
        <end position="275"/>
    </location>
</feature>
<dbReference type="InterPro" id="IPR014721">
    <property type="entry name" value="Ribsml_uS5_D2-typ_fold_subgr"/>
</dbReference>
<dbReference type="GO" id="GO:0005524">
    <property type="term" value="F:ATP binding"/>
    <property type="evidence" value="ECO:0007669"/>
    <property type="project" value="UniProtKB-UniRule"/>
</dbReference>
<dbReference type="SUPFAM" id="SSF54211">
    <property type="entry name" value="Ribosomal protein S5 domain 2-like"/>
    <property type="match status" value="1"/>
</dbReference>
<evidence type="ECO:0000256" key="9">
    <source>
        <dbReference type="ARBA" id="ARBA00022777"/>
    </source>
</evidence>
<evidence type="ECO:0000256" key="2">
    <source>
        <dbReference type="ARBA" id="ARBA00007370"/>
    </source>
</evidence>
<dbReference type="Pfam" id="PF00288">
    <property type="entry name" value="GHMP_kinases_N"/>
    <property type="match status" value="1"/>
</dbReference>
<dbReference type="GO" id="GO:0009088">
    <property type="term" value="P:threonine biosynthetic process"/>
    <property type="evidence" value="ECO:0007669"/>
    <property type="project" value="UniProtKB-UniRule"/>
</dbReference>
<dbReference type="GO" id="GO:0004413">
    <property type="term" value="F:homoserine kinase activity"/>
    <property type="evidence" value="ECO:0007669"/>
    <property type="project" value="UniProtKB-UniRule"/>
</dbReference>
<dbReference type="Gene3D" id="3.30.230.10">
    <property type="match status" value="1"/>
</dbReference>
<dbReference type="Gene3D" id="3.30.70.890">
    <property type="entry name" value="GHMP kinase, C-terminal domain"/>
    <property type="match status" value="1"/>
</dbReference>
<comment type="catalytic activity">
    <reaction evidence="11 12">
        <text>L-homoserine + ATP = O-phospho-L-homoserine + ADP + H(+)</text>
        <dbReference type="Rhea" id="RHEA:13985"/>
        <dbReference type="ChEBI" id="CHEBI:15378"/>
        <dbReference type="ChEBI" id="CHEBI:30616"/>
        <dbReference type="ChEBI" id="CHEBI:57476"/>
        <dbReference type="ChEBI" id="CHEBI:57590"/>
        <dbReference type="ChEBI" id="CHEBI:456216"/>
        <dbReference type="EC" id="2.7.1.39"/>
    </reaction>
</comment>
<evidence type="ECO:0000256" key="3">
    <source>
        <dbReference type="ARBA" id="ARBA00012078"/>
    </source>
</evidence>
<accession>A0A6S6SIY8</accession>
<dbReference type="Pfam" id="PF08544">
    <property type="entry name" value="GHMP_kinases_C"/>
    <property type="match status" value="1"/>
</dbReference>
<evidence type="ECO:0000256" key="7">
    <source>
        <dbReference type="ARBA" id="ARBA00022697"/>
    </source>
</evidence>
<evidence type="ECO:0000256" key="10">
    <source>
        <dbReference type="ARBA" id="ARBA00022840"/>
    </source>
</evidence>
<protein>
    <recommendedName>
        <fullName evidence="4 12">Homoserine kinase</fullName>
        <shortName evidence="12">HK</shortName>
        <shortName evidence="12">HSK</shortName>
        <ecNumber evidence="3 12">2.7.1.39</ecNumber>
    </recommendedName>
</protein>
<reference evidence="15" key="1">
    <citation type="submission" date="2020-01" db="EMBL/GenBank/DDBJ databases">
        <authorList>
            <person name="Meier V. D."/>
            <person name="Meier V D."/>
        </authorList>
    </citation>
    <scope>NUCLEOTIDE SEQUENCE</scope>
    <source>
        <strain evidence="15">HLG_WM_MAG_12</strain>
    </source>
</reference>
<comment type="function">
    <text evidence="12">Catalyzes the ATP-dependent phosphorylation of L-homoserine to L-homoserine phosphate.</text>
</comment>
<evidence type="ECO:0000256" key="12">
    <source>
        <dbReference type="HAMAP-Rule" id="MF_00384"/>
    </source>
</evidence>